<proteinExistence type="predicted"/>
<dbReference type="Proteomes" id="UP001381693">
    <property type="component" value="Unassembled WGS sequence"/>
</dbReference>
<sequence>MTTLILMHAQSASERTTVCVTAAVATTKQENMVHLNKVLRNIIHRVANIIFTLTARVPLKAQMTTRYVDQQSGDQWILYPYTLFNAD</sequence>
<accession>A0AAN9A349</accession>
<keyword evidence="2" id="KW-1185">Reference proteome</keyword>
<organism evidence="1 2">
    <name type="scientific">Halocaridina rubra</name>
    <name type="common">Hawaiian red shrimp</name>
    <dbReference type="NCBI Taxonomy" id="373956"/>
    <lineage>
        <taxon>Eukaryota</taxon>
        <taxon>Metazoa</taxon>
        <taxon>Ecdysozoa</taxon>
        <taxon>Arthropoda</taxon>
        <taxon>Crustacea</taxon>
        <taxon>Multicrustacea</taxon>
        <taxon>Malacostraca</taxon>
        <taxon>Eumalacostraca</taxon>
        <taxon>Eucarida</taxon>
        <taxon>Decapoda</taxon>
        <taxon>Pleocyemata</taxon>
        <taxon>Caridea</taxon>
        <taxon>Atyoidea</taxon>
        <taxon>Atyidae</taxon>
        <taxon>Halocaridina</taxon>
    </lineage>
</organism>
<evidence type="ECO:0000313" key="1">
    <source>
        <dbReference type="EMBL" id="KAK7073268.1"/>
    </source>
</evidence>
<dbReference type="EMBL" id="JAXCGZ010013228">
    <property type="protein sequence ID" value="KAK7073268.1"/>
    <property type="molecule type" value="Genomic_DNA"/>
</dbReference>
<name>A0AAN9A349_HALRR</name>
<comment type="caution">
    <text evidence="1">The sequence shown here is derived from an EMBL/GenBank/DDBJ whole genome shotgun (WGS) entry which is preliminary data.</text>
</comment>
<evidence type="ECO:0000313" key="2">
    <source>
        <dbReference type="Proteomes" id="UP001381693"/>
    </source>
</evidence>
<protein>
    <submittedName>
        <fullName evidence="1">Uncharacterized protein</fullName>
    </submittedName>
</protein>
<dbReference type="AlphaFoldDB" id="A0AAN9A349"/>
<reference evidence="1 2" key="1">
    <citation type="submission" date="2023-11" db="EMBL/GenBank/DDBJ databases">
        <title>Halocaridina rubra genome assembly.</title>
        <authorList>
            <person name="Smith C."/>
        </authorList>
    </citation>
    <scope>NUCLEOTIDE SEQUENCE [LARGE SCALE GENOMIC DNA]</scope>
    <source>
        <strain evidence="1">EP-1</strain>
        <tissue evidence="1">Whole</tissue>
    </source>
</reference>
<gene>
    <name evidence="1" type="ORF">SK128_016261</name>
</gene>